<reference evidence="2" key="1">
    <citation type="journal article" date="2019" name="Int. J. Syst. Evol. Microbiol.">
        <title>The Global Catalogue of Microorganisms (GCM) 10K type strain sequencing project: providing services to taxonomists for standard genome sequencing and annotation.</title>
        <authorList>
            <consortium name="The Broad Institute Genomics Platform"/>
            <consortium name="The Broad Institute Genome Sequencing Center for Infectious Disease"/>
            <person name="Wu L."/>
            <person name="Ma J."/>
        </authorList>
    </citation>
    <scope>NUCLEOTIDE SEQUENCE [LARGE SCALE GENOMIC DNA]</scope>
    <source>
        <strain evidence="2">VKM B-3226</strain>
    </source>
</reference>
<dbReference type="RefSeq" id="WP_379027828.1">
    <property type="nucleotide sequence ID" value="NZ_JBHRXE010000008.1"/>
</dbReference>
<proteinExistence type="predicted"/>
<accession>A0ABV7RU45</accession>
<dbReference type="Proteomes" id="UP001595596">
    <property type="component" value="Unassembled WGS sequence"/>
</dbReference>
<comment type="caution">
    <text evidence="1">The sequence shown here is derived from an EMBL/GenBank/DDBJ whole genome shotgun (WGS) entry which is preliminary data.</text>
</comment>
<dbReference type="EMBL" id="JBHRXE010000008">
    <property type="protein sequence ID" value="MFC3568413.1"/>
    <property type="molecule type" value="Genomic_DNA"/>
</dbReference>
<organism evidence="1 2">
    <name type="scientific">Paracoccus simplex</name>
    <dbReference type="NCBI Taxonomy" id="2086346"/>
    <lineage>
        <taxon>Bacteria</taxon>
        <taxon>Pseudomonadati</taxon>
        <taxon>Pseudomonadota</taxon>
        <taxon>Alphaproteobacteria</taxon>
        <taxon>Rhodobacterales</taxon>
        <taxon>Paracoccaceae</taxon>
        <taxon>Paracoccus</taxon>
    </lineage>
</organism>
<keyword evidence="2" id="KW-1185">Reference proteome</keyword>
<evidence type="ECO:0000313" key="2">
    <source>
        <dbReference type="Proteomes" id="UP001595596"/>
    </source>
</evidence>
<evidence type="ECO:0000313" key="1">
    <source>
        <dbReference type="EMBL" id="MFC3568413.1"/>
    </source>
</evidence>
<name>A0ABV7RU45_9RHOB</name>
<gene>
    <name evidence="1" type="ORF">ACFOMP_02980</name>
</gene>
<sequence length="226" mass="25446">MSEIIDWPCSLIRALDVSHFIQWTSREAGANLAGVPQIITPNMGAWRVDITIPRDFDGMRVKEFEALVSEMRGRYNVANLCICDPYKYGSRVSPKQLPFTDGTWFSDGTGFVDPTQSTEPIVTTAPVAAGDNQLYVDLTNPVRPSFRLGDMFSVNGFLYRVVRRNAAGWVKFEPAARAPIPAGTVLQTDPPRFRGRFLDDMQGQRTRQYLKWGQSITVSFIEAFDR</sequence>
<protein>
    <submittedName>
        <fullName evidence="1">Uncharacterized protein</fullName>
    </submittedName>
</protein>